<dbReference type="FunFam" id="1.10.405.10:FF:000011">
    <property type="entry name" value="Rab GDP dissociation inhibitor"/>
    <property type="match status" value="1"/>
</dbReference>
<reference evidence="5" key="5">
    <citation type="submission" date="2018-11" db="EMBL/GenBank/DDBJ databases">
        <title>Characterization of plant carbon substrate utilization by Auxenochlorella protothecoides.</title>
        <authorList>
            <person name="Vogler B.W."/>
            <person name="Starkenburg S.R."/>
            <person name="Sudasinghe N."/>
            <person name="Schambach J.Y."/>
            <person name="Rollin J.A."/>
            <person name="Pattathil S."/>
            <person name="Barry A.N."/>
        </authorList>
    </citation>
    <scope>NUCLEOTIDE SEQUENCE [LARGE SCALE GENOMIC DNA]</scope>
    <source>
        <strain evidence="5">UTEX 25</strain>
    </source>
</reference>
<dbReference type="eggNOG" id="KOG1439">
    <property type="taxonomic scope" value="Eukaryota"/>
</dbReference>
<dbReference type="Pfam" id="PF00996">
    <property type="entry name" value="GDI"/>
    <property type="match status" value="1"/>
</dbReference>
<dbReference type="GO" id="GO:0005737">
    <property type="term" value="C:cytoplasm"/>
    <property type="evidence" value="ECO:0007669"/>
    <property type="project" value="TreeGrafter"/>
</dbReference>
<organism evidence="4 6">
    <name type="scientific">Auxenochlorella protothecoides</name>
    <name type="common">Green microalga</name>
    <name type="synonym">Chlorella protothecoides</name>
    <dbReference type="NCBI Taxonomy" id="3075"/>
    <lineage>
        <taxon>Eukaryota</taxon>
        <taxon>Viridiplantae</taxon>
        <taxon>Chlorophyta</taxon>
        <taxon>core chlorophytes</taxon>
        <taxon>Trebouxiophyceae</taxon>
        <taxon>Chlorellales</taxon>
        <taxon>Chlorellaceae</taxon>
        <taxon>Auxenochlorella</taxon>
    </lineage>
</organism>
<reference evidence="3" key="2">
    <citation type="submission" date="2015-08" db="EMBL/GenBank/DDBJ databases">
        <authorList>
            <person name="Babu N.S."/>
            <person name="Beckwith C.J."/>
            <person name="Beseler K.G."/>
            <person name="Brison A."/>
            <person name="Carone J.V."/>
            <person name="Caskin T.P."/>
            <person name="Diamond M."/>
            <person name="Durham M.E."/>
            <person name="Foxe J.M."/>
            <person name="Go M."/>
            <person name="Henderson B.A."/>
            <person name="Jones I.B."/>
            <person name="McGettigan J.A."/>
            <person name="Micheletti S.J."/>
            <person name="Nasrallah M.E."/>
            <person name="Ortiz D."/>
            <person name="Piller C.R."/>
            <person name="Privatt S.R."/>
            <person name="Schneider S.L."/>
            <person name="Sharp S."/>
            <person name="Smith T.C."/>
            <person name="Stanton J.D."/>
            <person name="Ullery H.E."/>
            <person name="Wilson R.J."/>
            <person name="Serrano M.G."/>
            <person name="Buck G."/>
            <person name="Lee V."/>
            <person name="Wang Y."/>
            <person name="Carvalho R."/>
            <person name="Voegtly L."/>
            <person name="Shi R."/>
            <person name="Duckworth R."/>
            <person name="Johnson A."/>
            <person name="Loviza R."/>
            <person name="Walstead R."/>
            <person name="Shah Z."/>
            <person name="Kiflezghi M."/>
            <person name="Wade K."/>
            <person name="Ball S.L."/>
            <person name="Bradley K.W."/>
            <person name="Asai D.J."/>
            <person name="Bowman C.A."/>
            <person name="Russell D.A."/>
            <person name="Pope W.H."/>
            <person name="Jacobs-Sera D."/>
            <person name="Hendrix R.W."/>
            <person name="Hatfull G.F."/>
        </authorList>
    </citation>
    <scope>NUCLEOTIDE SEQUENCE</scope>
</reference>
<protein>
    <recommendedName>
        <fullName evidence="2">Guanosine nucleotide diphosphate dissociation inhibitor</fullName>
    </recommendedName>
</protein>
<dbReference type="OrthoDB" id="9446342at2759"/>
<dbReference type="Gene3D" id="1.10.405.10">
    <property type="entry name" value="Guanine Nucleotide Dissociation Inhibitor, domain 1"/>
    <property type="match status" value="1"/>
</dbReference>
<reference evidence="5" key="4">
    <citation type="submission" date="2018-10" db="EMBL/GenBank/DDBJ databases">
        <authorList>
            <person name="Hovde B."/>
            <person name="Zhang X."/>
        </authorList>
    </citation>
    <scope>NUCLEOTIDE SEQUENCE [LARGE SCALE GENOMIC DNA]</scope>
    <source>
        <strain evidence="5">UTEX 25</strain>
    </source>
</reference>
<accession>A0A087SEU0</accession>
<gene>
    <name evidence="5" type="ORF">APUTEX25_002414</name>
    <name evidence="4" type="ORF">F751_5086</name>
    <name evidence="3" type="ORF">g.15632</name>
</gene>
<dbReference type="SUPFAM" id="SSF51905">
    <property type="entry name" value="FAD/NAD(P)-binding domain"/>
    <property type="match status" value="2"/>
</dbReference>
<dbReference type="Proteomes" id="UP000028924">
    <property type="component" value="Unassembled WGS sequence"/>
</dbReference>
<dbReference type="PRINTS" id="PR00891">
    <property type="entry name" value="RABGDIREP"/>
</dbReference>
<dbReference type="EMBL" id="KL662106">
    <property type="protein sequence ID" value="KFM24244.1"/>
    <property type="molecule type" value="Genomic_DNA"/>
</dbReference>
<dbReference type="Gene3D" id="3.50.50.60">
    <property type="entry name" value="FAD/NAD(P)-binding domain"/>
    <property type="match status" value="1"/>
</dbReference>
<dbReference type="PANTHER" id="PTHR11787:SF8">
    <property type="entry name" value="RAB GDP DISSOCIATION INHIBITOR"/>
    <property type="match status" value="1"/>
</dbReference>
<dbReference type="STRING" id="3075.A0A087SEU0"/>
<dbReference type="RefSeq" id="XP_011397131.1">
    <property type="nucleotide sequence ID" value="XM_011398829.1"/>
</dbReference>
<evidence type="ECO:0000256" key="2">
    <source>
        <dbReference type="RuleBase" id="RU363124"/>
    </source>
</evidence>
<dbReference type="EMBL" id="QOKY01000151">
    <property type="protein sequence ID" value="RMZ56224.1"/>
    <property type="molecule type" value="Genomic_DNA"/>
</dbReference>
<dbReference type="PRINTS" id="PR00892">
    <property type="entry name" value="RABGDI"/>
</dbReference>
<dbReference type="GO" id="GO:0005093">
    <property type="term" value="F:Rab GDP-dissociation inhibitor activity"/>
    <property type="evidence" value="ECO:0007669"/>
    <property type="project" value="InterPro"/>
</dbReference>
<evidence type="ECO:0000256" key="1">
    <source>
        <dbReference type="ARBA" id="ARBA00005593"/>
    </source>
</evidence>
<evidence type="ECO:0000313" key="5">
    <source>
        <dbReference type="EMBL" id="RMZ56224.1"/>
    </source>
</evidence>
<evidence type="ECO:0000313" key="6">
    <source>
        <dbReference type="Proteomes" id="UP000028924"/>
    </source>
</evidence>
<dbReference type="AlphaFoldDB" id="A0A087SEU0"/>
<dbReference type="Proteomes" id="UP000279271">
    <property type="component" value="Unassembled WGS sequence"/>
</dbReference>
<dbReference type="PANTHER" id="PTHR11787">
    <property type="entry name" value="RAB GDP-DISSOCIATION INHIBITOR"/>
    <property type="match status" value="1"/>
</dbReference>
<reference evidence="4 6" key="1">
    <citation type="journal article" date="2014" name="BMC Genomics">
        <title>Oil accumulation mechanisms of the oleaginous microalga Chlorella protothecoides revealed through its genome, transcriptomes, and proteomes.</title>
        <authorList>
            <person name="Gao C."/>
            <person name="Wang Y."/>
            <person name="Shen Y."/>
            <person name="Yan D."/>
            <person name="He X."/>
            <person name="Dai J."/>
            <person name="Wu Q."/>
        </authorList>
    </citation>
    <scope>NUCLEOTIDE SEQUENCE [LARGE SCALE GENOMIC DNA]</scope>
    <source>
        <strain evidence="4 6">0710</strain>
    </source>
</reference>
<reference evidence="7" key="3">
    <citation type="journal article" date="2018" name="Algal Res.">
        <title>Characterization of plant carbon substrate utilization by Auxenochlorella protothecoides.</title>
        <authorList>
            <person name="Vogler B.W."/>
            <person name="Starkenburg S.R."/>
            <person name="Sudasinghe N."/>
            <person name="Schambach J.Y."/>
            <person name="Rollin J.A."/>
            <person name="Pattathil S."/>
            <person name="Barry A.N."/>
        </authorList>
    </citation>
    <scope>NUCLEOTIDE SEQUENCE [LARGE SCALE GENOMIC DNA]</scope>
    <source>
        <strain evidence="7">UTEX 25</strain>
    </source>
</reference>
<dbReference type="GO" id="GO:0015031">
    <property type="term" value="P:protein transport"/>
    <property type="evidence" value="ECO:0007669"/>
    <property type="project" value="InterPro"/>
</dbReference>
<evidence type="ECO:0000313" key="3">
    <source>
        <dbReference type="EMBL" id="JAT71885.1"/>
    </source>
</evidence>
<dbReference type="InterPro" id="IPR036188">
    <property type="entry name" value="FAD/NAD-bd_sf"/>
</dbReference>
<comment type="similarity">
    <text evidence="1 2">Belongs to the Rab GDI family.</text>
</comment>
<sequence length="448" mass="49904">MEEAYDAIVLGTGLKECIISGLLSVDGYKVLHIDRNNYYGGQSASLNLNQLFERFRPGQKPQTELGPSRDFNVDLVPKFIMANGNLVKVLIHTDVTKYLEFKAVDGSFVLNKNRVEKVPASDWEALKSPLLGLFEKRRAAKFLGYVQQYDPADPQTYKGQDLRRVTMAELYSQYGLDAMTVDFMGHALALHSDDSYMRRPALETVLKIKLYYDSMMRYEGLKSPYIYPLYGLGELPQAFARLSAVYGGTYMLAKADAEVVYDADSGRAMGVKSEGQTATAKFVVGDASYFPSKVQRTSRVVRALCVLSHPIPSTGDSHSVQLILPQKQVGRRSDIYVFCCSYSHHVAPKDKWLAFVSTTVETTDPTAELAAGLQLLGKIDEKFVEVVDVFEPLESGQRDGCFISRGYDATSHFETEIEDVLDMYLRITGKVLDLSSESLAKRQEAASA</sequence>
<evidence type="ECO:0000313" key="4">
    <source>
        <dbReference type="EMBL" id="KFM24244.1"/>
    </source>
</evidence>
<dbReference type="InterPro" id="IPR018203">
    <property type="entry name" value="GDP_dissociation_inhibitor"/>
</dbReference>
<keyword evidence="6" id="KW-1185">Reference proteome</keyword>
<dbReference type="GeneID" id="23616477"/>
<evidence type="ECO:0000313" key="7">
    <source>
        <dbReference type="Proteomes" id="UP000279271"/>
    </source>
</evidence>
<dbReference type="GO" id="GO:0007264">
    <property type="term" value="P:small GTPase-mediated signal transduction"/>
    <property type="evidence" value="ECO:0007669"/>
    <property type="project" value="InterPro"/>
</dbReference>
<proteinExistence type="inferred from homology"/>
<dbReference type="GO" id="GO:0016192">
    <property type="term" value="P:vesicle-mediated transport"/>
    <property type="evidence" value="ECO:0007669"/>
    <property type="project" value="TreeGrafter"/>
</dbReference>
<dbReference type="InterPro" id="IPR000806">
    <property type="entry name" value="RabGDI"/>
</dbReference>
<dbReference type="EMBL" id="GDKF01006737">
    <property type="protein sequence ID" value="JAT71885.1"/>
    <property type="molecule type" value="Transcribed_RNA"/>
</dbReference>
<dbReference type="KEGG" id="apro:F751_5086"/>
<name>A0A087SEU0_AUXPR</name>
<dbReference type="Gene3D" id="3.30.519.10">
    <property type="entry name" value="Guanine Nucleotide Dissociation Inhibitor, domain 2"/>
    <property type="match status" value="1"/>
</dbReference>